<dbReference type="PANTHER" id="PTHR35104:SF13">
    <property type="entry name" value="OS03G0807000 PROTEIN"/>
    <property type="match status" value="1"/>
</dbReference>
<dbReference type="PANTHER" id="PTHR35104">
    <property type="entry name" value="OS03G0807000 PROTEIN"/>
    <property type="match status" value="1"/>
</dbReference>
<dbReference type="EMBL" id="KK914347">
    <property type="protein sequence ID" value="KDP39699.1"/>
    <property type="molecule type" value="Genomic_DNA"/>
</dbReference>
<evidence type="ECO:0000313" key="2">
    <source>
        <dbReference type="Proteomes" id="UP000027138"/>
    </source>
</evidence>
<accession>A0A067L6L5</accession>
<reference evidence="1 2" key="1">
    <citation type="journal article" date="2014" name="PLoS ONE">
        <title>Global Analysis of Gene Expression Profiles in Physic Nut (Jatropha curcas L.) Seedlings Exposed to Salt Stress.</title>
        <authorList>
            <person name="Zhang L."/>
            <person name="Zhang C."/>
            <person name="Wu P."/>
            <person name="Chen Y."/>
            <person name="Li M."/>
            <person name="Jiang H."/>
            <person name="Wu G."/>
        </authorList>
    </citation>
    <scope>NUCLEOTIDE SEQUENCE [LARGE SCALE GENOMIC DNA]</scope>
    <source>
        <strain evidence="2">cv. GZQX0401</strain>
        <tissue evidence="1">Young leaves</tissue>
    </source>
</reference>
<gene>
    <name evidence="1" type="ORF">JCGZ_02719</name>
</gene>
<organism evidence="1 2">
    <name type="scientific">Jatropha curcas</name>
    <name type="common">Barbados nut</name>
    <dbReference type="NCBI Taxonomy" id="180498"/>
    <lineage>
        <taxon>Eukaryota</taxon>
        <taxon>Viridiplantae</taxon>
        <taxon>Streptophyta</taxon>
        <taxon>Embryophyta</taxon>
        <taxon>Tracheophyta</taxon>
        <taxon>Spermatophyta</taxon>
        <taxon>Magnoliopsida</taxon>
        <taxon>eudicotyledons</taxon>
        <taxon>Gunneridae</taxon>
        <taxon>Pentapetalae</taxon>
        <taxon>rosids</taxon>
        <taxon>fabids</taxon>
        <taxon>Malpighiales</taxon>
        <taxon>Euphorbiaceae</taxon>
        <taxon>Crotonoideae</taxon>
        <taxon>Jatropheae</taxon>
        <taxon>Jatropha</taxon>
    </lineage>
</organism>
<protein>
    <submittedName>
        <fullName evidence="1">Uncharacterized protein</fullName>
    </submittedName>
</protein>
<proteinExistence type="predicted"/>
<keyword evidence="2" id="KW-1185">Reference proteome</keyword>
<name>A0A067L6L5_JATCU</name>
<evidence type="ECO:0000313" key="1">
    <source>
        <dbReference type="EMBL" id="KDP39699.1"/>
    </source>
</evidence>
<dbReference type="OrthoDB" id="1935666at2759"/>
<sequence length="84" mass="9480">MVLNSNLVMTIANLSANLCQYIACNPERLSSDQVLNLLFCLPLNHLGRLTLSLWTYLCYNPNPANLTDFDFDDDEGDDDDLHSD</sequence>
<dbReference type="Proteomes" id="UP000027138">
    <property type="component" value="Unassembled WGS sequence"/>
</dbReference>
<dbReference type="AlphaFoldDB" id="A0A067L6L5"/>